<sequence>MGDDVLSIFKSKAMVIKTIDLKENDKIVYLFSEKLGKISAVAKGAKKGKSKIMPLTLPFCFGEYVVFKGRNLYTINEGEIISSFQSLLNDLNSLTYASYFCELIDIALVEEESNRELFKILVSAFYLMENKAVDFELLARAFEVKLLLFSGFRFNLDNCSICKKRMNSSNFISLEYLGGVCMDCNRSRGMNISYAGYNALKYLIDAPIENIYRLSLNKETKEELYKLLTYVISNNFSRKPNSLDVFNYIKGVEDNE</sequence>
<dbReference type="InterPro" id="IPR003717">
    <property type="entry name" value="RecO"/>
</dbReference>
<evidence type="ECO:0000313" key="9">
    <source>
        <dbReference type="EMBL" id="MBL4935162.1"/>
    </source>
</evidence>
<dbReference type="NCBIfam" id="TIGR00613">
    <property type="entry name" value="reco"/>
    <property type="match status" value="1"/>
</dbReference>
<comment type="caution">
    <text evidence="9">The sequence shown here is derived from an EMBL/GenBank/DDBJ whole genome shotgun (WGS) entry which is preliminary data.</text>
</comment>
<organism evidence="9 10">
    <name type="scientific">Clostridium rhizosphaerae</name>
    <dbReference type="NCBI Taxonomy" id="2803861"/>
    <lineage>
        <taxon>Bacteria</taxon>
        <taxon>Bacillati</taxon>
        <taxon>Bacillota</taxon>
        <taxon>Clostridia</taxon>
        <taxon>Eubacteriales</taxon>
        <taxon>Clostridiaceae</taxon>
        <taxon>Clostridium</taxon>
    </lineage>
</organism>
<dbReference type="Pfam" id="PF02565">
    <property type="entry name" value="RecO_C"/>
    <property type="match status" value="1"/>
</dbReference>
<evidence type="ECO:0000256" key="1">
    <source>
        <dbReference type="ARBA" id="ARBA00007452"/>
    </source>
</evidence>
<comment type="similarity">
    <text evidence="1 7">Belongs to the RecO family.</text>
</comment>
<feature type="domain" description="DNA replication/recombination mediator RecO N-terminal" evidence="8">
    <location>
        <begin position="8"/>
        <end position="84"/>
    </location>
</feature>
<comment type="function">
    <text evidence="7">Involved in DNA repair and RecF pathway recombination.</text>
</comment>
<keyword evidence="4 7" id="KW-0233">DNA recombination</keyword>
<dbReference type="EMBL" id="JAESWC010000002">
    <property type="protein sequence ID" value="MBL4935162.1"/>
    <property type="molecule type" value="Genomic_DNA"/>
</dbReference>
<dbReference type="SUPFAM" id="SSF57863">
    <property type="entry name" value="ArfGap/RecO-like zinc finger"/>
    <property type="match status" value="1"/>
</dbReference>
<evidence type="ECO:0000256" key="2">
    <source>
        <dbReference type="ARBA" id="ARBA00021310"/>
    </source>
</evidence>
<keyword evidence="5 7" id="KW-0234">DNA repair</keyword>
<accession>A0ABS1T743</accession>
<evidence type="ECO:0000256" key="3">
    <source>
        <dbReference type="ARBA" id="ARBA00022763"/>
    </source>
</evidence>
<dbReference type="SUPFAM" id="SSF50249">
    <property type="entry name" value="Nucleic acid-binding proteins"/>
    <property type="match status" value="1"/>
</dbReference>
<dbReference type="HAMAP" id="MF_00201">
    <property type="entry name" value="RecO"/>
    <property type="match status" value="1"/>
</dbReference>
<dbReference type="Pfam" id="PF11967">
    <property type="entry name" value="RecO_N"/>
    <property type="match status" value="1"/>
</dbReference>
<dbReference type="Gene3D" id="2.40.50.140">
    <property type="entry name" value="Nucleic acid-binding proteins"/>
    <property type="match status" value="1"/>
</dbReference>
<protein>
    <recommendedName>
        <fullName evidence="2 7">DNA repair protein RecO</fullName>
    </recommendedName>
    <alternativeName>
        <fullName evidence="6 7">Recombination protein O</fullName>
    </alternativeName>
</protein>
<dbReference type="RefSeq" id="WP_202748747.1">
    <property type="nucleotide sequence ID" value="NZ_JAESWC010000002.1"/>
</dbReference>
<evidence type="ECO:0000256" key="7">
    <source>
        <dbReference type="HAMAP-Rule" id="MF_00201"/>
    </source>
</evidence>
<dbReference type="PANTHER" id="PTHR33991:SF1">
    <property type="entry name" value="DNA REPAIR PROTEIN RECO"/>
    <property type="match status" value="1"/>
</dbReference>
<evidence type="ECO:0000256" key="5">
    <source>
        <dbReference type="ARBA" id="ARBA00023204"/>
    </source>
</evidence>
<evidence type="ECO:0000259" key="8">
    <source>
        <dbReference type="Pfam" id="PF11967"/>
    </source>
</evidence>
<proteinExistence type="inferred from homology"/>
<evidence type="ECO:0000313" key="10">
    <source>
        <dbReference type="Proteomes" id="UP000632377"/>
    </source>
</evidence>
<evidence type="ECO:0000256" key="6">
    <source>
        <dbReference type="ARBA" id="ARBA00033409"/>
    </source>
</evidence>
<reference evidence="9 10" key="1">
    <citation type="submission" date="2021-01" db="EMBL/GenBank/DDBJ databases">
        <title>Genome public.</title>
        <authorList>
            <person name="Liu C."/>
            <person name="Sun Q."/>
        </authorList>
    </citation>
    <scope>NUCLEOTIDE SEQUENCE [LARGE SCALE GENOMIC DNA]</scope>
    <source>
        <strain evidence="9 10">YIM B02515</strain>
    </source>
</reference>
<dbReference type="InterPro" id="IPR042242">
    <property type="entry name" value="RecO_C"/>
</dbReference>
<keyword evidence="3 7" id="KW-0227">DNA damage</keyword>
<evidence type="ECO:0000256" key="4">
    <source>
        <dbReference type="ARBA" id="ARBA00023172"/>
    </source>
</evidence>
<dbReference type="Gene3D" id="1.20.1440.120">
    <property type="entry name" value="Recombination protein O, C-terminal domain"/>
    <property type="match status" value="1"/>
</dbReference>
<dbReference type="InterPro" id="IPR022572">
    <property type="entry name" value="DNA_rep/recomb_RecO_N"/>
</dbReference>
<gene>
    <name evidence="7 9" type="primary">recO</name>
    <name evidence="9" type="ORF">JK636_05260</name>
</gene>
<dbReference type="InterPro" id="IPR037278">
    <property type="entry name" value="ARFGAP/RecO"/>
</dbReference>
<keyword evidence="10" id="KW-1185">Reference proteome</keyword>
<name>A0ABS1T743_9CLOT</name>
<dbReference type="Proteomes" id="UP000632377">
    <property type="component" value="Unassembled WGS sequence"/>
</dbReference>
<dbReference type="InterPro" id="IPR012340">
    <property type="entry name" value="NA-bd_OB-fold"/>
</dbReference>
<dbReference type="PANTHER" id="PTHR33991">
    <property type="entry name" value="DNA REPAIR PROTEIN RECO"/>
    <property type="match status" value="1"/>
</dbReference>